<dbReference type="PANTHER" id="PTHR39596:SF4">
    <property type="entry name" value="HET DOMAIN PROTEIN (AFU_ORTHOLOGUE AFUA_3G03140)-RELATED"/>
    <property type="match status" value="1"/>
</dbReference>
<dbReference type="HOGENOM" id="CLU_015641_1_0_1"/>
<reference evidence="2" key="2">
    <citation type="submission" date="2010-03" db="EMBL/GenBank/DDBJ databases">
        <title>The genome sequence of Coccidioides posadasii strain Silveira.</title>
        <authorList>
            <consortium name="The Broad Institute Genome Sequencing Center for Infectious Disease"/>
            <person name="Neafsey D."/>
            <person name="Orbach M."/>
            <person name="Henn M.R."/>
            <person name="Cole G.T."/>
            <person name="Galgiani J."/>
            <person name="Gardner M.J."/>
            <person name="Kirkland T.N."/>
            <person name="Taylor J.W."/>
            <person name="Young S.K."/>
            <person name="Zeng Q."/>
            <person name="Koehrsen M."/>
            <person name="Alvarado L."/>
            <person name="Berlin A."/>
            <person name="Borenstein D."/>
            <person name="Chapman S.B."/>
            <person name="Chen Z."/>
            <person name="Engels R."/>
            <person name="Freedman E."/>
            <person name="Gellesch M."/>
            <person name="Goldberg J."/>
            <person name="Griggs A."/>
            <person name="Gujja S."/>
            <person name="Heilman E."/>
            <person name="Heiman D."/>
            <person name="Howarth C."/>
            <person name="Jen D."/>
            <person name="Larson L."/>
            <person name="Mehta T."/>
            <person name="Neiman D."/>
            <person name="Park D."/>
            <person name="Pearson M."/>
            <person name="Richards J."/>
            <person name="Roberts A."/>
            <person name="Saif S."/>
            <person name="Shea T."/>
            <person name="Shenoy N."/>
            <person name="Sisk P."/>
            <person name="Stolte C."/>
            <person name="Sykes S."/>
            <person name="Walk T."/>
            <person name="White J."/>
            <person name="Yandava C."/>
            <person name="Haas B."/>
            <person name="Nusbaum C."/>
            <person name="Birren B."/>
        </authorList>
    </citation>
    <scope>NUCLEOTIDE SEQUENCE [LARGE SCALE GENOMIC DNA]</scope>
    <source>
        <strain evidence="2">RMSCC 757 / Silveira</strain>
    </source>
</reference>
<dbReference type="InterPro" id="IPR010730">
    <property type="entry name" value="HET"/>
</dbReference>
<gene>
    <name evidence="1" type="ORF">CPSG_08897</name>
</gene>
<dbReference type="Proteomes" id="UP000002497">
    <property type="component" value="Unassembled WGS sequence"/>
</dbReference>
<reference evidence="2" key="1">
    <citation type="journal article" date="2010" name="Genome Res.">
        <title>Population genomic sequencing of Coccidioides fungi reveals recent hybridization and transposon control.</title>
        <authorList>
            <person name="Neafsey D.E."/>
            <person name="Barker B.M."/>
            <person name="Sharpton T.J."/>
            <person name="Stajich J.E."/>
            <person name="Park D.J."/>
            <person name="Whiston E."/>
            <person name="Hung C.-Y."/>
            <person name="McMahan C."/>
            <person name="White J."/>
            <person name="Sykes S."/>
            <person name="Heiman D."/>
            <person name="Young S."/>
            <person name="Zeng Q."/>
            <person name="Abouelleil A."/>
            <person name="Aftuck L."/>
            <person name="Bessette D."/>
            <person name="Brown A."/>
            <person name="FitzGerald M."/>
            <person name="Lui A."/>
            <person name="Macdonald J.P."/>
            <person name="Priest M."/>
            <person name="Orbach M.J."/>
            <person name="Galgiani J.N."/>
            <person name="Kirkland T.N."/>
            <person name="Cole G.T."/>
            <person name="Birren B.W."/>
            <person name="Henn M.R."/>
            <person name="Taylor J.W."/>
            <person name="Rounsley S.D."/>
        </authorList>
    </citation>
    <scope>NUCLEOTIDE SEQUENCE [LARGE SCALE GENOMIC DNA]</scope>
    <source>
        <strain evidence="2">RMSCC 757 / Silveira</strain>
    </source>
</reference>
<dbReference type="PANTHER" id="PTHR39596">
    <property type="match status" value="1"/>
</dbReference>
<dbReference type="VEuPathDB" id="FungiDB:CPSG_08897"/>
<dbReference type="VEuPathDB" id="FungiDB:D8B26_007011"/>
<keyword evidence="2" id="KW-1185">Reference proteome</keyword>
<organism evidence="2">
    <name type="scientific">Coccidioides posadasii (strain RMSCC 757 / Silveira)</name>
    <name type="common">Valley fever fungus</name>
    <dbReference type="NCBI Taxonomy" id="443226"/>
    <lineage>
        <taxon>Eukaryota</taxon>
        <taxon>Fungi</taxon>
        <taxon>Dikarya</taxon>
        <taxon>Ascomycota</taxon>
        <taxon>Pezizomycotina</taxon>
        <taxon>Eurotiomycetes</taxon>
        <taxon>Eurotiomycetidae</taxon>
        <taxon>Onygenales</taxon>
        <taxon>Onygenaceae</taxon>
        <taxon>Coccidioides</taxon>
    </lineage>
</organism>
<evidence type="ECO:0000313" key="1">
    <source>
        <dbReference type="EMBL" id="EFW14638.1"/>
    </source>
</evidence>
<dbReference type="STRING" id="443226.E9DGE8"/>
<proteinExistence type="predicted"/>
<dbReference type="OrthoDB" id="2426273at2759"/>
<dbReference type="OMA" id="GQINDNF"/>
<sequence length="835" mass="94944">MAQHLTYNRVLQILRDSCSGRETFLSKSTRIPSELKAFDPEPGTLFNQTFQHLDEFVNLPTGGALFGLTSKTSRQGLTKKICQVLCQQLHDPVDHIERLDRAFSEFLYFEIFDGRVADPESLARETYRLLTRLVPDEQPYWELNAEATCNTLTGHFFHPGSPEKVPHRLKASTFFDRNIVCTAIHTVLEPLRETGSSLRLTGYIDLLAQLLQAALDIVPAGRVFTPGNLLVLRTFLWKSLQRSVTLYCWSLVKHGNREVWMDVTHRQTFHVQRFRRVIAAKRDQELLSELPAYLCPWAFELMRTHPAAAGVDPAYFIHLFSKHFGSLSARCIMNPDGSFRQCDGTGPFGCARFTGAVIHDQSAHQESCDRKCAKLYWDEDSYRQVHGARAVRLEEPRKGLLQYCAASSSTMAISHVWSHGQGGRPERPRDGVPSTGFNSCLHQRYSTIARQMGCNSYWIDTACIPQDHQLRREAISQINDIFTNSRSTLVCDRDIMMISIKKKTFAVLESLMAALLVCDWNSRAWTLLEGTRGAKVVNLLCKDNQTIELSEVIQAMYSRGRLSLAILCLTLDHLMGAAVVGGETFRLTERQHKYTETTAATLLSHRHASREGDEVVIWSLLCGRLVYTAEEFWRDAKHIKTGFLISDIPRLEGVPGFSWAPRRPGLASGGKIVARREYHQRRILEVMDSQAGSICADGLQATWSVCDMADVNFFSSLYQCFMHCIGALHSFGRIFWKMVLWEQLETALYYWHMACASLDMRRRFQLISHDVQAPMHRLALIRPSSSSDIYDGDAKEASMAVIEITGRGTWAWRKVIYWDNSVTLPPFRLKKITIE</sequence>
<dbReference type="AlphaFoldDB" id="E9DGE8"/>
<dbReference type="Pfam" id="PF06985">
    <property type="entry name" value="HET"/>
    <property type="match status" value="1"/>
</dbReference>
<name>E9DGE8_COCPS</name>
<dbReference type="eggNOG" id="ENOG502SK6F">
    <property type="taxonomic scope" value="Eukaryota"/>
</dbReference>
<protein>
    <submittedName>
        <fullName evidence="1">Uncharacterized protein</fullName>
    </submittedName>
</protein>
<evidence type="ECO:0000313" key="2">
    <source>
        <dbReference type="Proteomes" id="UP000002497"/>
    </source>
</evidence>
<accession>E9DGE8</accession>
<dbReference type="EMBL" id="GL636505">
    <property type="protein sequence ID" value="EFW14638.1"/>
    <property type="molecule type" value="Genomic_DNA"/>
</dbReference>